<dbReference type="EMBL" id="JAVDQG010000009">
    <property type="protein sequence ID" value="MDR6227382.1"/>
    <property type="molecule type" value="Genomic_DNA"/>
</dbReference>
<feature type="domain" description="HTH cro/C1-type" evidence="2">
    <location>
        <begin position="13"/>
        <end position="66"/>
    </location>
</feature>
<dbReference type="Pfam" id="PF13424">
    <property type="entry name" value="TPR_12"/>
    <property type="match status" value="1"/>
</dbReference>
<evidence type="ECO:0000259" key="2">
    <source>
        <dbReference type="PROSITE" id="PS50943"/>
    </source>
</evidence>
<keyword evidence="1" id="KW-0175">Coiled coil</keyword>
<dbReference type="Gene3D" id="1.25.40.10">
    <property type="entry name" value="Tetratricopeptide repeat domain"/>
    <property type="match status" value="2"/>
</dbReference>
<dbReference type="CDD" id="cd00093">
    <property type="entry name" value="HTH_XRE"/>
    <property type="match status" value="1"/>
</dbReference>
<evidence type="ECO:0000313" key="4">
    <source>
        <dbReference type="Proteomes" id="UP001185012"/>
    </source>
</evidence>
<dbReference type="InterPro" id="IPR011990">
    <property type="entry name" value="TPR-like_helical_dom_sf"/>
</dbReference>
<dbReference type="InterPro" id="IPR019734">
    <property type="entry name" value="TPR_rpt"/>
</dbReference>
<comment type="caution">
    <text evidence="3">The sequence shown here is derived from an EMBL/GenBank/DDBJ whole genome shotgun (WGS) entry which is preliminary data.</text>
</comment>
<accession>A0ABU1IRG1</accession>
<keyword evidence="4" id="KW-1185">Reference proteome</keyword>
<proteinExistence type="predicted"/>
<dbReference type="Pfam" id="PF01381">
    <property type="entry name" value="HTH_3"/>
    <property type="match status" value="1"/>
</dbReference>
<dbReference type="SUPFAM" id="SSF47413">
    <property type="entry name" value="lambda repressor-like DNA-binding domains"/>
    <property type="match status" value="1"/>
</dbReference>
<evidence type="ECO:0000256" key="1">
    <source>
        <dbReference type="SAM" id="Coils"/>
    </source>
</evidence>
<name>A0ABU1IRG1_9BACL</name>
<protein>
    <submittedName>
        <fullName evidence="3">Tetratricopeptide (TPR) repeat protein</fullName>
    </submittedName>
</protein>
<dbReference type="SMART" id="SM00530">
    <property type="entry name" value="HTH_XRE"/>
    <property type="match status" value="1"/>
</dbReference>
<feature type="coiled-coil region" evidence="1">
    <location>
        <begin position="56"/>
        <end position="83"/>
    </location>
</feature>
<reference evidence="3 4" key="1">
    <citation type="submission" date="2023-07" db="EMBL/GenBank/DDBJ databases">
        <title>Genomic Encyclopedia of Type Strains, Phase IV (KMG-IV): sequencing the most valuable type-strain genomes for metagenomic binning, comparative biology and taxonomic classification.</title>
        <authorList>
            <person name="Goeker M."/>
        </authorList>
    </citation>
    <scope>NUCLEOTIDE SEQUENCE [LARGE SCALE GENOMIC DNA]</scope>
    <source>
        <strain evidence="3 4">DSM 45903</strain>
    </source>
</reference>
<organism evidence="3 4">
    <name type="scientific">Desmospora profundinema</name>
    <dbReference type="NCBI Taxonomy" id="1571184"/>
    <lineage>
        <taxon>Bacteria</taxon>
        <taxon>Bacillati</taxon>
        <taxon>Bacillota</taxon>
        <taxon>Bacilli</taxon>
        <taxon>Bacillales</taxon>
        <taxon>Thermoactinomycetaceae</taxon>
        <taxon>Desmospora</taxon>
    </lineage>
</organism>
<dbReference type="RefSeq" id="WP_309868396.1">
    <property type="nucleotide sequence ID" value="NZ_JAVDQG010000009.1"/>
</dbReference>
<evidence type="ECO:0000313" key="3">
    <source>
        <dbReference type="EMBL" id="MDR6227382.1"/>
    </source>
</evidence>
<dbReference type="SMART" id="SM00028">
    <property type="entry name" value="TPR"/>
    <property type="match status" value="3"/>
</dbReference>
<dbReference type="InterPro" id="IPR001387">
    <property type="entry name" value="Cro/C1-type_HTH"/>
</dbReference>
<dbReference type="Proteomes" id="UP001185012">
    <property type="component" value="Unassembled WGS sequence"/>
</dbReference>
<sequence length="428" mass="50053">MDHLHIHEVGELIRKVRKGRGLRLEDLADENISPATISNIERGVPHVNTQKAQYLLKKLNLDMNDLQQMMVSSQTEQAELEHQFSAAETLVDLGQPLLAEKWLQQDLDDHHPLAGKRYHIQGRLAMERHDWKKAERLFHQALRIGKDQSDKPSIARSHMELARLRYSTGEWSLSLHHTDSGLDACQEDQTDTRADLLLLRALSFEASGRQAECLQTVRRVWESGSFGPPSTKLEWHRLYGEIMRFNGLLEEAERITAEGLQLARRYRDRNALFRLWALSGRIWMERHMWRRAKVSLRTALVWESLTSDPVLPVSIRIWLGRVCTELEQHEEANEWFRDAVEGSQSCSDPHPHIEALLALGEHYQLRGKHQQAIAQYQHAWNKSQEYRLLPQEYDALFLLTHLWEQNGDDRFHEGMKKLYELQKKMKER</sequence>
<dbReference type="Gene3D" id="1.10.260.40">
    <property type="entry name" value="lambda repressor-like DNA-binding domains"/>
    <property type="match status" value="1"/>
</dbReference>
<dbReference type="InterPro" id="IPR010982">
    <property type="entry name" value="Lambda_DNA-bd_dom_sf"/>
</dbReference>
<dbReference type="SUPFAM" id="SSF48452">
    <property type="entry name" value="TPR-like"/>
    <property type="match status" value="2"/>
</dbReference>
<gene>
    <name evidence="3" type="ORF">JOE21_003397</name>
</gene>
<dbReference type="PROSITE" id="PS50943">
    <property type="entry name" value="HTH_CROC1"/>
    <property type="match status" value="1"/>
</dbReference>